<dbReference type="GO" id="GO:0008270">
    <property type="term" value="F:zinc ion binding"/>
    <property type="evidence" value="ECO:0007669"/>
    <property type="project" value="UniProtKB-KW"/>
</dbReference>
<dbReference type="Gene3D" id="3.90.70.10">
    <property type="entry name" value="Cysteine proteinases"/>
    <property type="match status" value="1"/>
</dbReference>
<dbReference type="InterPro" id="IPR038765">
    <property type="entry name" value="Papain-like_cys_pep_sf"/>
</dbReference>
<dbReference type="AlphaFoldDB" id="H3DAY2"/>
<evidence type="ECO:0000256" key="2">
    <source>
        <dbReference type="ARBA" id="ARBA00004123"/>
    </source>
</evidence>
<dbReference type="EC" id="3.4.19.12" evidence="12"/>
<dbReference type="Pfam" id="PF00443">
    <property type="entry name" value="UCH"/>
    <property type="match status" value="1"/>
</dbReference>
<reference evidence="18" key="1">
    <citation type="journal article" date="2004" name="Nature">
        <title>Genome duplication in the teleost fish Tetraodon nigroviridis reveals the early vertebrate proto-karyotype.</title>
        <authorList>
            <person name="Jaillon O."/>
            <person name="Aury J.-M."/>
            <person name="Brunet F."/>
            <person name="Petit J.-L."/>
            <person name="Stange-Thomann N."/>
            <person name="Mauceli E."/>
            <person name="Bouneau L."/>
            <person name="Fischer C."/>
            <person name="Ozouf-Costaz C."/>
            <person name="Bernot A."/>
            <person name="Nicaud S."/>
            <person name="Jaffe D."/>
            <person name="Fisher S."/>
            <person name="Lutfalla G."/>
            <person name="Dossat C."/>
            <person name="Segurens B."/>
            <person name="Dasilva C."/>
            <person name="Salanoubat M."/>
            <person name="Levy M."/>
            <person name="Boudet N."/>
            <person name="Castellano S."/>
            <person name="Anthouard V."/>
            <person name="Jubin C."/>
            <person name="Castelli V."/>
            <person name="Katinka M."/>
            <person name="Vacherie B."/>
            <person name="Biemont C."/>
            <person name="Skalli Z."/>
            <person name="Cattolico L."/>
            <person name="Poulain J."/>
            <person name="De Berardinis V."/>
            <person name="Cruaud C."/>
            <person name="Duprat S."/>
            <person name="Brottier P."/>
            <person name="Coutanceau J.-P."/>
            <person name="Gouzy J."/>
            <person name="Parra G."/>
            <person name="Lardier G."/>
            <person name="Chapple C."/>
            <person name="McKernan K.J."/>
            <person name="McEwan P."/>
            <person name="Bosak S."/>
            <person name="Kellis M."/>
            <person name="Volff J.-N."/>
            <person name="Guigo R."/>
            <person name="Zody M.C."/>
            <person name="Mesirov J."/>
            <person name="Lindblad-Toh K."/>
            <person name="Birren B."/>
            <person name="Nusbaum C."/>
            <person name="Kahn D."/>
            <person name="Robinson-Rechavi M."/>
            <person name="Laudet V."/>
            <person name="Schachter V."/>
            <person name="Quetier F."/>
            <person name="Saurin W."/>
            <person name="Scarpelli C."/>
            <person name="Wincker P."/>
            <person name="Lander E.S."/>
            <person name="Weissenbach J."/>
            <person name="Roest Crollius H."/>
        </authorList>
    </citation>
    <scope>NUCLEOTIDE SEQUENCE [LARGE SCALE GENOMIC DNA]</scope>
</reference>
<evidence type="ECO:0000256" key="14">
    <source>
        <dbReference type="SAM" id="MobiDB-lite"/>
    </source>
</evidence>
<evidence type="ECO:0000256" key="1">
    <source>
        <dbReference type="ARBA" id="ARBA00000707"/>
    </source>
</evidence>
<feature type="region of interest" description="Disordered" evidence="14">
    <location>
        <begin position="210"/>
        <end position="240"/>
    </location>
</feature>
<organism evidence="17 18">
    <name type="scientific">Tetraodon nigroviridis</name>
    <name type="common">Spotted green pufferfish</name>
    <name type="synonym">Chelonodon nigroviridis</name>
    <dbReference type="NCBI Taxonomy" id="99883"/>
    <lineage>
        <taxon>Eukaryota</taxon>
        <taxon>Metazoa</taxon>
        <taxon>Chordata</taxon>
        <taxon>Craniata</taxon>
        <taxon>Vertebrata</taxon>
        <taxon>Euteleostomi</taxon>
        <taxon>Actinopterygii</taxon>
        <taxon>Neopterygii</taxon>
        <taxon>Teleostei</taxon>
        <taxon>Neoteleostei</taxon>
        <taxon>Acanthomorphata</taxon>
        <taxon>Eupercaria</taxon>
        <taxon>Tetraodontiformes</taxon>
        <taxon>Tetradontoidea</taxon>
        <taxon>Tetraodontidae</taxon>
        <taxon>Tetraodon</taxon>
    </lineage>
</organism>
<dbReference type="SUPFAM" id="SSF54001">
    <property type="entry name" value="Cysteine proteinases"/>
    <property type="match status" value="1"/>
</dbReference>
<dbReference type="GO" id="GO:0004843">
    <property type="term" value="F:cysteine-type deubiquitinase activity"/>
    <property type="evidence" value="ECO:0007669"/>
    <property type="project" value="UniProtKB-UniRule"/>
</dbReference>
<dbReference type="Gene3D" id="3.30.40.10">
    <property type="entry name" value="Zinc/RING finger domain, C3HC4 (zinc finger)"/>
    <property type="match status" value="1"/>
</dbReference>
<feature type="domain" description="USP" evidence="15">
    <location>
        <begin position="259"/>
        <end position="661"/>
    </location>
</feature>
<evidence type="ECO:0000256" key="3">
    <source>
        <dbReference type="ARBA" id="ARBA00022670"/>
    </source>
</evidence>
<sequence length="663" mass="75260">MDRCKHVGRLRLGHDHSILNPQKWRCVDCSTTDSLWACLKCSHVACGRFMEEHSLKHFQESQHPLAMEVRELDVFCFACGDYVLNDNAEGDLKLLRGALSTVRSPGTRSLRSSTGGDCTPWVGEGGPQPAMQLALRHRRKALLRKTLQTWFSKHQRLRKERREKLEEARQQKKEVKRRLLEELGGVPPRKSARLLTQAPRPTVTLIPCKFRDPPQRLPPPPPKKPALLSLTRPAPRSSRAAKLRRYRSASRRRIAPGVTGLRNLGNTCYMNSILQVLSHLQKFRECFLTLDLCETEELLAKSNHPQGVKGAALSNAGPPLSGCSLGRLGNLPAGKKESAPPPAQAPELVQAKASRCSTRQQMSLCYELHTLFRVMWSGRWSLVSPFAMLHSVWNLIPAFRGYDQQDAQEFLCELLDKVQQELDTEGSKRRIVIPISKRKLSKQVLKVLNTIFHGQLLSQVTCLSCKHKSNTVEPFWDLSLEFPERYHSVKAAHQRSCTLTEMLSKFTEMEALEGNIYACNHCNRKRRKSSHKPLVLSEACKQLLIYRLPQVLRLHLKRFRWSGRNHREKIGVHVAFDQVLNIKPYCCTGSGHSVHRGGYTYDLSAVVMHHGKGFGSGHYTAYCYNTEGGGFWVHCNDSEMKVCSVEEVCNTQAYILFYTQRSS</sequence>
<feature type="region of interest" description="Disordered" evidence="14">
    <location>
        <begin position="331"/>
        <end position="351"/>
    </location>
</feature>
<dbReference type="Pfam" id="PF02148">
    <property type="entry name" value="zf-UBP"/>
    <property type="match status" value="1"/>
</dbReference>
<accession>H3DAY2</accession>
<name>H3DAY2_TETNG</name>
<keyword evidence="8 12" id="KW-0788">Thiol protease</keyword>
<comment type="catalytic activity">
    <reaction evidence="1 12">
        <text>Thiol-dependent hydrolysis of ester, thioester, amide, peptide and isopeptide bonds formed by the C-terminal Gly of ubiquitin (a 76-residue protein attached to proteins as an intracellular targeting signal).</text>
        <dbReference type="EC" id="3.4.19.12"/>
    </reaction>
</comment>
<evidence type="ECO:0000256" key="10">
    <source>
        <dbReference type="ARBA" id="ARBA00023242"/>
    </source>
</evidence>
<dbReference type="GeneTree" id="ENSGT00940000157997"/>
<dbReference type="InterPro" id="IPR018200">
    <property type="entry name" value="USP_CS"/>
</dbReference>
<dbReference type="PROSITE" id="PS50235">
    <property type="entry name" value="USP_3"/>
    <property type="match status" value="1"/>
</dbReference>
<feature type="compositionally biased region" description="Low complexity" evidence="14">
    <location>
        <begin position="225"/>
        <end position="238"/>
    </location>
</feature>
<reference evidence="17" key="3">
    <citation type="submission" date="2025-09" db="UniProtKB">
        <authorList>
            <consortium name="Ensembl"/>
        </authorList>
    </citation>
    <scope>IDENTIFICATION</scope>
</reference>
<keyword evidence="13" id="KW-0175">Coiled coil</keyword>
<dbReference type="FunFam" id="3.30.40.10:FF:000067">
    <property type="entry name" value="Ubiquitinyl hydrolase 1"/>
    <property type="match status" value="1"/>
</dbReference>
<keyword evidence="10" id="KW-0539">Nucleus</keyword>
<dbReference type="GO" id="GO:0005634">
    <property type="term" value="C:nucleus"/>
    <property type="evidence" value="ECO:0007669"/>
    <property type="project" value="UniProtKB-SubCell"/>
</dbReference>
<dbReference type="SMART" id="SM00290">
    <property type="entry name" value="ZnF_UBP"/>
    <property type="match status" value="1"/>
</dbReference>
<keyword evidence="3 12" id="KW-0645">Protease</keyword>
<keyword evidence="9" id="KW-0862">Zinc</keyword>
<feature type="coiled-coil region" evidence="13">
    <location>
        <begin position="151"/>
        <end position="182"/>
    </location>
</feature>
<evidence type="ECO:0000256" key="11">
    <source>
        <dbReference type="PROSITE-ProRule" id="PRU00502"/>
    </source>
</evidence>
<keyword evidence="5 11" id="KW-0863">Zinc-finger</keyword>
<feature type="domain" description="UBP-type" evidence="16">
    <location>
        <begin position="2"/>
        <end position="99"/>
    </location>
</feature>
<proteinExistence type="inferred from homology"/>
<dbReference type="GO" id="GO:0016579">
    <property type="term" value="P:protein deubiquitination"/>
    <property type="evidence" value="ECO:0007669"/>
    <property type="project" value="InterPro"/>
</dbReference>
<evidence type="ECO:0000256" key="13">
    <source>
        <dbReference type="SAM" id="Coils"/>
    </source>
</evidence>
<dbReference type="PROSITE" id="PS00973">
    <property type="entry name" value="USP_2"/>
    <property type="match status" value="1"/>
</dbReference>
<evidence type="ECO:0000256" key="9">
    <source>
        <dbReference type="ARBA" id="ARBA00022833"/>
    </source>
</evidence>
<dbReference type="PANTHER" id="PTHR21646">
    <property type="entry name" value="UBIQUITIN CARBOXYL-TERMINAL HYDROLASE"/>
    <property type="match status" value="1"/>
</dbReference>
<dbReference type="PANTHER" id="PTHR21646:SF5">
    <property type="entry name" value="UBIQUITIN CARBOXYL-TERMINAL HYDROLASE-RELATED"/>
    <property type="match status" value="1"/>
</dbReference>
<evidence type="ECO:0000313" key="17">
    <source>
        <dbReference type="Ensembl" id="ENSTNIP00000017674.1"/>
    </source>
</evidence>
<dbReference type="STRING" id="99883.ENSTNIP00000017674"/>
<dbReference type="OMA" id="GQKQDQP"/>
<dbReference type="GO" id="GO:0006508">
    <property type="term" value="P:proteolysis"/>
    <property type="evidence" value="ECO:0007669"/>
    <property type="project" value="UniProtKB-KW"/>
</dbReference>
<keyword evidence="4" id="KW-0479">Metal-binding</keyword>
<reference evidence="17" key="2">
    <citation type="submission" date="2025-08" db="UniProtKB">
        <authorList>
            <consortium name="Ensembl"/>
        </authorList>
    </citation>
    <scope>IDENTIFICATION</scope>
</reference>
<evidence type="ECO:0000256" key="6">
    <source>
        <dbReference type="ARBA" id="ARBA00022786"/>
    </source>
</evidence>
<evidence type="ECO:0000256" key="7">
    <source>
        <dbReference type="ARBA" id="ARBA00022801"/>
    </source>
</evidence>
<evidence type="ECO:0000259" key="15">
    <source>
        <dbReference type="PROSITE" id="PS50235"/>
    </source>
</evidence>
<dbReference type="InterPro" id="IPR001394">
    <property type="entry name" value="Peptidase_C19_UCH"/>
</dbReference>
<dbReference type="InterPro" id="IPR013083">
    <property type="entry name" value="Znf_RING/FYVE/PHD"/>
</dbReference>
<dbReference type="InParanoid" id="H3DAY2"/>
<keyword evidence="18" id="KW-1185">Reference proteome</keyword>
<evidence type="ECO:0000256" key="8">
    <source>
        <dbReference type="ARBA" id="ARBA00022807"/>
    </source>
</evidence>
<keyword evidence="6 12" id="KW-0833">Ubl conjugation pathway</keyword>
<dbReference type="InterPro" id="IPR050185">
    <property type="entry name" value="Ub_carboxyl-term_hydrolase"/>
</dbReference>
<protein>
    <recommendedName>
        <fullName evidence="12">Ubiquitin carboxyl-terminal hydrolase</fullName>
        <ecNumber evidence="12">3.4.19.12</ecNumber>
    </recommendedName>
</protein>
<evidence type="ECO:0000313" key="18">
    <source>
        <dbReference type="Proteomes" id="UP000007303"/>
    </source>
</evidence>
<evidence type="ECO:0000256" key="12">
    <source>
        <dbReference type="RuleBase" id="RU366025"/>
    </source>
</evidence>
<dbReference type="PROSITE" id="PS50271">
    <property type="entry name" value="ZF_UBP"/>
    <property type="match status" value="1"/>
</dbReference>
<evidence type="ECO:0000256" key="4">
    <source>
        <dbReference type="ARBA" id="ARBA00022723"/>
    </source>
</evidence>
<evidence type="ECO:0000259" key="16">
    <source>
        <dbReference type="PROSITE" id="PS50271"/>
    </source>
</evidence>
<keyword evidence="7 12" id="KW-0378">Hydrolase</keyword>
<dbReference type="SUPFAM" id="SSF57850">
    <property type="entry name" value="RING/U-box"/>
    <property type="match status" value="1"/>
</dbReference>
<dbReference type="PROSITE" id="PS00972">
    <property type="entry name" value="USP_1"/>
    <property type="match status" value="1"/>
</dbReference>
<dbReference type="HOGENOM" id="CLU_008279_13_1_1"/>
<dbReference type="Proteomes" id="UP000007303">
    <property type="component" value="Unassembled WGS sequence"/>
</dbReference>
<dbReference type="Ensembl" id="ENSTNIT00000017897.1">
    <property type="protein sequence ID" value="ENSTNIP00000017674.1"/>
    <property type="gene ID" value="ENSTNIG00000014646.1"/>
</dbReference>
<comment type="similarity">
    <text evidence="12">Belongs to the peptidase C19 family.</text>
</comment>
<feature type="compositionally biased region" description="Pro residues" evidence="14">
    <location>
        <begin position="215"/>
        <end position="224"/>
    </location>
</feature>
<comment type="subcellular location">
    <subcellularLocation>
        <location evidence="2">Nucleus</location>
    </subcellularLocation>
</comment>
<evidence type="ECO:0000256" key="5">
    <source>
        <dbReference type="ARBA" id="ARBA00022771"/>
    </source>
</evidence>
<dbReference type="InterPro" id="IPR001607">
    <property type="entry name" value="Znf_UBP"/>
</dbReference>
<dbReference type="InterPro" id="IPR028889">
    <property type="entry name" value="USP"/>
</dbReference>